<keyword evidence="12 14" id="KW-0472">Membrane</keyword>
<dbReference type="GO" id="GO:0004169">
    <property type="term" value="F:dolichyl-phosphate-mannose-protein mannosyltransferase activity"/>
    <property type="evidence" value="ECO:0007669"/>
    <property type="project" value="UniProtKB-EC"/>
</dbReference>
<evidence type="ECO:0000256" key="14">
    <source>
        <dbReference type="SAM" id="Phobius"/>
    </source>
</evidence>
<evidence type="ECO:0000259" key="15">
    <source>
        <dbReference type="Pfam" id="PF08409"/>
    </source>
</evidence>
<feature type="repeat" description="TPR" evidence="13">
    <location>
        <begin position="719"/>
        <end position="752"/>
    </location>
</feature>
<dbReference type="InterPro" id="IPR013618">
    <property type="entry name" value="TMTC_DUF1736"/>
</dbReference>
<evidence type="ECO:0000256" key="6">
    <source>
        <dbReference type="ARBA" id="ARBA00022679"/>
    </source>
</evidence>
<keyword evidence="11 14" id="KW-1133">Transmembrane helix</keyword>
<keyword evidence="6" id="KW-0808">Transferase</keyword>
<feature type="repeat" description="TPR" evidence="13">
    <location>
        <begin position="613"/>
        <end position="646"/>
    </location>
</feature>
<dbReference type="PROSITE" id="PS50005">
    <property type="entry name" value="TPR"/>
    <property type="match status" value="6"/>
</dbReference>
<dbReference type="Pfam" id="PF13374">
    <property type="entry name" value="TPR_10"/>
    <property type="match status" value="1"/>
</dbReference>
<evidence type="ECO:0000256" key="8">
    <source>
        <dbReference type="ARBA" id="ARBA00022737"/>
    </source>
</evidence>
<comment type="subcellular location">
    <subcellularLocation>
        <location evidence="2">Endoplasmic reticulum</location>
    </subcellularLocation>
    <subcellularLocation>
        <location evidence="1">Membrane</location>
        <topology evidence="1">Multi-pass membrane protein</topology>
    </subcellularLocation>
</comment>
<accession>A0A8C7DTK6</accession>
<feature type="repeat" description="TPR" evidence="13">
    <location>
        <begin position="479"/>
        <end position="512"/>
    </location>
</feature>
<gene>
    <name evidence="16" type="primary">TMTC1</name>
    <name evidence="16" type="synonym">LOC109896298</name>
</gene>
<dbReference type="SMART" id="SM00386">
    <property type="entry name" value="HAT"/>
    <property type="match status" value="3"/>
</dbReference>
<feature type="transmembrane region" description="Helical" evidence="14">
    <location>
        <begin position="165"/>
        <end position="185"/>
    </location>
</feature>
<sequence length="806" mass="90276">MTVHRREKTPGRLRLSVPLEAGRGAGRYAVLLALCALCYSNSLHGEFVHDDVWAISNNPDVRPGSSLQSIFSNDFWGKRMADNTSHKSYRPLCILTFKLNILLGGMTPLYFHVVNVCLHCAVTCLLMHTCDRCVFDDPRLAFLTALLFAVHPIHTEAVSGIVGRADVLACMLFLLAFLSYIRSVGVCDSADCLPSTVSVWVLGASLLLGTCAMLVKETGITVFGVCVFYDALVLCRNGLNQSQNGRNPFPGLVAVIMSFRLWLMGGSMPLFSEQDNPASFSPHLLTRFLTYCYLLAFNAWLLLSPAVLCYDWQVGSIPLVESLWDMRNVAALLLGVVMVALCLHCRLENREVLLGVLFLVFPFIPASNLFFRVGFVVAERVLYMPSMGYCILVAHGLGRLCSVVGRWGTTALTVSTLLLLLLFSWKTVQQNDIWLSREALFRLCPRHASAMNNLGTLTRHPEDAEHYYRTALDTNPQHNRALFNLGNLLKSQGKKEEAEALLRDSIRFGPHFADAYSSLASLYAEQKRFAEANDVYLQGIESCPDSSDLHNNYGVFLVDTGEFRWVAHYQHAVRLKPVHYVAMVNLGRLLRSSSENKEAESWYKKALQVTRKVDILTPLGALYYNTGRYEEALQVYREAATLQPDSTDIWLALAQVLAMAGRSKEAEKMTLGIISKQGNCIECYRLLSAIYSKRGNYTEALDALDKALLQNPIDMSVRAELHFSKGNQLREMNQLDRAFESYKLVVELKPDQSQAWMNMGGIQHIKGDYAAARQYYQRALILTPGSKLLKENLAKLDRLERRLTGA</sequence>
<evidence type="ECO:0000256" key="11">
    <source>
        <dbReference type="ARBA" id="ARBA00022989"/>
    </source>
</evidence>
<feature type="repeat" description="TPR" evidence="13">
    <location>
        <begin position="681"/>
        <end position="714"/>
    </location>
</feature>
<protein>
    <recommendedName>
        <fullName evidence="5">dolichyl-phosphate-mannose--protein mannosyltransferase</fullName>
        <ecNumber evidence="5">2.4.1.109</ecNumber>
    </recommendedName>
</protein>
<dbReference type="Pfam" id="PF14559">
    <property type="entry name" value="TPR_19"/>
    <property type="match status" value="1"/>
</dbReference>
<feature type="transmembrane region" description="Helical" evidence="14">
    <location>
        <begin position="197"/>
        <end position="215"/>
    </location>
</feature>
<evidence type="ECO:0000256" key="4">
    <source>
        <dbReference type="ARBA" id="ARBA00007882"/>
    </source>
</evidence>
<organism evidence="16 17">
    <name type="scientific">Oncorhynchus kisutch</name>
    <name type="common">Coho salmon</name>
    <name type="synonym">Salmo kisutch</name>
    <dbReference type="NCBI Taxonomy" id="8019"/>
    <lineage>
        <taxon>Eukaryota</taxon>
        <taxon>Metazoa</taxon>
        <taxon>Chordata</taxon>
        <taxon>Craniata</taxon>
        <taxon>Vertebrata</taxon>
        <taxon>Euteleostomi</taxon>
        <taxon>Actinopterygii</taxon>
        <taxon>Neopterygii</taxon>
        <taxon>Teleostei</taxon>
        <taxon>Protacanthopterygii</taxon>
        <taxon>Salmoniformes</taxon>
        <taxon>Salmonidae</taxon>
        <taxon>Salmoninae</taxon>
        <taxon>Oncorhynchus</taxon>
    </lineage>
</organism>
<dbReference type="SMART" id="SM00028">
    <property type="entry name" value="TPR"/>
    <property type="match status" value="9"/>
</dbReference>
<feature type="transmembrane region" description="Helical" evidence="14">
    <location>
        <begin position="140"/>
        <end position="158"/>
    </location>
</feature>
<reference evidence="16" key="1">
    <citation type="submission" date="2025-08" db="UniProtKB">
        <authorList>
            <consortium name="Ensembl"/>
        </authorList>
    </citation>
    <scope>IDENTIFICATION</scope>
</reference>
<evidence type="ECO:0000256" key="7">
    <source>
        <dbReference type="ARBA" id="ARBA00022692"/>
    </source>
</evidence>
<dbReference type="GO" id="GO:0016020">
    <property type="term" value="C:membrane"/>
    <property type="evidence" value="ECO:0007669"/>
    <property type="project" value="UniProtKB-SubCell"/>
</dbReference>
<dbReference type="AlphaFoldDB" id="A0A8C7DTK6"/>
<dbReference type="EC" id="2.4.1.109" evidence="5"/>
<keyword evidence="10" id="KW-0256">Endoplasmic reticulum</keyword>
<feature type="transmembrane region" description="Helical" evidence="14">
    <location>
        <begin position="284"/>
        <end position="308"/>
    </location>
</feature>
<evidence type="ECO:0000256" key="5">
    <source>
        <dbReference type="ARBA" id="ARBA00012839"/>
    </source>
</evidence>
<dbReference type="Ensembl" id="ENSOKIT00005025465.1">
    <property type="protein sequence ID" value="ENSOKIP00005024016.1"/>
    <property type="gene ID" value="ENSOKIG00005010111.1"/>
</dbReference>
<dbReference type="Pfam" id="PF08409">
    <property type="entry name" value="TMTC_DUF1736"/>
    <property type="match status" value="1"/>
</dbReference>
<dbReference type="PROSITE" id="PS50293">
    <property type="entry name" value="TPR_REGION"/>
    <property type="match status" value="1"/>
</dbReference>
<keyword evidence="9 13" id="KW-0802">TPR repeat</keyword>
<evidence type="ECO:0000256" key="12">
    <source>
        <dbReference type="ARBA" id="ARBA00023136"/>
    </source>
</evidence>
<dbReference type="PANTHER" id="PTHR44809:SF1">
    <property type="entry name" value="PROTEIN O-MANNOSYL-TRANSFERASE TMTC1"/>
    <property type="match status" value="1"/>
</dbReference>
<feature type="transmembrane region" description="Helical" evidence="14">
    <location>
        <begin position="109"/>
        <end position="128"/>
    </location>
</feature>
<evidence type="ECO:0000256" key="10">
    <source>
        <dbReference type="ARBA" id="ARBA00022824"/>
    </source>
</evidence>
<dbReference type="SUPFAM" id="SSF48452">
    <property type="entry name" value="TPR-like"/>
    <property type="match status" value="2"/>
</dbReference>
<evidence type="ECO:0000313" key="17">
    <source>
        <dbReference type="Proteomes" id="UP000694557"/>
    </source>
</evidence>
<dbReference type="InterPro" id="IPR019734">
    <property type="entry name" value="TPR_rpt"/>
</dbReference>
<evidence type="ECO:0000256" key="2">
    <source>
        <dbReference type="ARBA" id="ARBA00004240"/>
    </source>
</evidence>
<feature type="transmembrane region" description="Helical" evidence="14">
    <location>
        <begin position="251"/>
        <end position="272"/>
    </location>
</feature>
<comment type="pathway">
    <text evidence="3">Protein modification; protein glycosylation.</text>
</comment>
<feature type="transmembrane region" description="Helical" evidence="14">
    <location>
        <begin position="381"/>
        <end position="400"/>
    </location>
</feature>
<feature type="transmembrane region" description="Helical" evidence="14">
    <location>
        <begin position="222"/>
        <end position="239"/>
    </location>
</feature>
<dbReference type="GeneTree" id="ENSGT00940000158027"/>
<dbReference type="InterPro" id="IPR052943">
    <property type="entry name" value="TMTC_O-mannosyl-trnsfr"/>
</dbReference>
<evidence type="ECO:0000256" key="3">
    <source>
        <dbReference type="ARBA" id="ARBA00004922"/>
    </source>
</evidence>
<proteinExistence type="inferred from homology"/>
<reference evidence="16" key="2">
    <citation type="submission" date="2025-09" db="UniProtKB">
        <authorList>
            <consortium name="Ensembl"/>
        </authorList>
    </citation>
    <scope>IDENTIFICATION</scope>
</reference>
<feature type="transmembrane region" description="Helical" evidence="14">
    <location>
        <begin position="352"/>
        <end position="375"/>
    </location>
</feature>
<dbReference type="UniPathway" id="UPA00378"/>
<keyword evidence="8" id="KW-0677">Repeat</keyword>
<dbReference type="Pfam" id="PF13181">
    <property type="entry name" value="TPR_8"/>
    <property type="match status" value="1"/>
</dbReference>
<feature type="domain" description="DUF1736" evidence="15">
    <location>
        <begin position="266"/>
        <end position="338"/>
    </location>
</feature>
<dbReference type="InterPro" id="IPR011990">
    <property type="entry name" value="TPR-like_helical_dom_sf"/>
</dbReference>
<dbReference type="GO" id="GO:0005783">
    <property type="term" value="C:endoplasmic reticulum"/>
    <property type="evidence" value="ECO:0007669"/>
    <property type="project" value="UniProtKB-SubCell"/>
</dbReference>
<feature type="transmembrane region" description="Helical" evidence="14">
    <location>
        <begin position="328"/>
        <end position="345"/>
    </location>
</feature>
<feature type="repeat" description="TPR" evidence="13">
    <location>
        <begin position="513"/>
        <end position="546"/>
    </location>
</feature>
<dbReference type="InterPro" id="IPR003107">
    <property type="entry name" value="HAT"/>
</dbReference>
<keyword evidence="17" id="KW-1185">Reference proteome</keyword>
<dbReference type="Pfam" id="PF13432">
    <property type="entry name" value="TPR_16"/>
    <property type="match status" value="2"/>
</dbReference>
<name>A0A8C7DTK6_ONCKI</name>
<evidence type="ECO:0000256" key="1">
    <source>
        <dbReference type="ARBA" id="ARBA00004141"/>
    </source>
</evidence>
<comment type="similarity">
    <text evidence="4">Belongs to the TMTC family.</text>
</comment>
<evidence type="ECO:0000256" key="13">
    <source>
        <dbReference type="PROSITE-ProRule" id="PRU00339"/>
    </source>
</evidence>
<evidence type="ECO:0000313" key="16">
    <source>
        <dbReference type="Ensembl" id="ENSOKIP00005024016.1"/>
    </source>
</evidence>
<dbReference type="GO" id="GO:0006396">
    <property type="term" value="P:RNA processing"/>
    <property type="evidence" value="ECO:0007669"/>
    <property type="project" value="InterPro"/>
</dbReference>
<keyword evidence="7 14" id="KW-0812">Transmembrane</keyword>
<feature type="repeat" description="TPR" evidence="13">
    <location>
        <begin position="753"/>
        <end position="786"/>
    </location>
</feature>
<evidence type="ECO:0000256" key="9">
    <source>
        <dbReference type="ARBA" id="ARBA00022803"/>
    </source>
</evidence>
<dbReference type="Proteomes" id="UP000694557">
    <property type="component" value="Unassembled WGS sequence"/>
</dbReference>
<dbReference type="PANTHER" id="PTHR44809">
    <property type="match status" value="1"/>
</dbReference>
<dbReference type="Gene3D" id="1.25.40.10">
    <property type="entry name" value="Tetratricopeptide repeat domain"/>
    <property type="match status" value="4"/>
</dbReference>
<feature type="transmembrane region" description="Helical" evidence="14">
    <location>
        <begin position="407"/>
        <end position="425"/>
    </location>
</feature>